<dbReference type="Pfam" id="PF04925">
    <property type="entry name" value="SHQ1"/>
    <property type="match status" value="1"/>
</dbReference>
<dbReference type="GO" id="GO:0000493">
    <property type="term" value="P:box H/ACA snoRNP assembly"/>
    <property type="evidence" value="ECO:0007669"/>
    <property type="project" value="InterPro"/>
</dbReference>
<dbReference type="Gene3D" id="2.60.40.790">
    <property type="match status" value="1"/>
</dbReference>
<dbReference type="Pfam" id="PF21413">
    <property type="entry name" value="SHQ1-like_CS"/>
    <property type="match status" value="1"/>
</dbReference>
<dbReference type="GO" id="GO:0005737">
    <property type="term" value="C:cytoplasm"/>
    <property type="evidence" value="ECO:0007669"/>
    <property type="project" value="TreeGrafter"/>
</dbReference>
<reference evidence="3" key="2">
    <citation type="submission" date="2021-01" db="EMBL/GenBank/DDBJ databases">
        <authorList>
            <person name="Schikora-Tamarit M.A."/>
        </authorList>
    </citation>
    <scope>NUCLEOTIDE SEQUENCE</scope>
    <source>
        <strain evidence="3">CBS2887</strain>
    </source>
</reference>
<dbReference type="PANTHER" id="PTHR12967">
    <property type="entry name" value="PROTEIN SHQ1 HOMOLOG"/>
    <property type="match status" value="1"/>
</dbReference>
<feature type="non-terminal residue" evidence="3">
    <location>
        <position position="1"/>
    </location>
</feature>
<comment type="caution">
    <text evidence="3">The sequence shown here is derived from an EMBL/GenBank/DDBJ whole genome shotgun (WGS) entry which is preliminary data.</text>
</comment>
<dbReference type="OrthoDB" id="73639at2759"/>
<accession>A0A9P8QBN9</accession>
<dbReference type="Proteomes" id="UP000774326">
    <property type="component" value="Unassembled WGS sequence"/>
</dbReference>
<dbReference type="InterPro" id="IPR007052">
    <property type="entry name" value="CS_dom"/>
</dbReference>
<dbReference type="GO" id="GO:0051082">
    <property type="term" value="F:unfolded protein binding"/>
    <property type="evidence" value="ECO:0007669"/>
    <property type="project" value="TreeGrafter"/>
</dbReference>
<reference evidence="3" key="1">
    <citation type="journal article" date="2021" name="Open Biol.">
        <title>Shared evolutionary footprints suggest mitochondrial oxidative damage underlies multiple complex I losses in fungi.</title>
        <authorList>
            <person name="Schikora-Tamarit M.A."/>
            <person name="Marcet-Houben M."/>
            <person name="Nosek J."/>
            <person name="Gabaldon T."/>
        </authorList>
    </citation>
    <scope>NUCLEOTIDE SEQUENCE</scope>
    <source>
        <strain evidence="3">CBS2887</strain>
    </source>
</reference>
<name>A0A9P8QBN9_WICPI</name>
<organism evidence="3 4">
    <name type="scientific">Wickerhamomyces pijperi</name>
    <name type="common">Yeast</name>
    <name type="synonym">Pichia pijperi</name>
    <dbReference type="NCBI Taxonomy" id="599730"/>
    <lineage>
        <taxon>Eukaryota</taxon>
        <taxon>Fungi</taxon>
        <taxon>Dikarya</taxon>
        <taxon>Ascomycota</taxon>
        <taxon>Saccharomycotina</taxon>
        <taxon>Saccharomycetes</taxon>
        <taxon>Phaffomycetales</taxon>
        <taxon>Wickerhamomycetaceae</taxon>
        <taxon>Wickerhamomyces</taxon>
    </lineage>
</organism>
<dbReference type="GO" id="GO:0005654">
    <property type="term" value="C:nucleoplasm"/>
    <property type="evidence" value="ECO:0007669"/>
    <property type="project" value="TreeGrafter"/>
</dbReference>
<keyword evidence="4" id="KW-1185">Reference proteome</keyword>
<comment type="similarity">
    <text evidence="1">Belongs to the SHQ1 family.</text>
</comment>
<evidence type="ECO:0000256" key="1">
    <source>
        <dbReference type="ARBA" id="ARBA00005607"/>
    </source>
</evidence>
<dbReference type="PROSITE" id="PS51203">
    <property type="entry name" value="CS"/>
    <property type="match status" value="1"/>
</dbReference>
<dbReference type="PANTHER" id="PTHR12967:SF0">
    <property type="entry name" value="PROTEIN SHQ1 HOMOLOG"/>
    <property type="match status" value="1"/>
</dbReference>
<dbReference type="EMBL" id="JAEUBG010000712">
    <property type="protein sequence ID" value="KAH3687622.1"/>
    <property type="molecule type" value="Genomic_DNA"/>
</dbReference>
<sequence>YTIGKMYSLKFYLDSITVYLPHLVQFKIPIVTRTQAFNKMLTPYFACSQDETHINIDIKISHIRFDAVGVQTIVQDDLFIFSLSPYYLRLRFPCELIDDEDHPAKAEFVLSEDCVKVKVWKKNKGEHFSDLEFSQKLLARLGEDVDKQQEALSSEELLQQIGVKSDDKELLRQVGDLDPPQKQQQQQTAPLIQEISSTNNDLIQTEEQGSQFSWELPQQMQPQTAEPIATQFKYGFQSQYDTIIGISISNGNDINELSDPEHTVALDRIKERLSREDFKFDVEYYAADYMTTKYSDEDEYNTVKELIQWPSEQFITGSLTNNTDGFTKEQDEQMLRLGSYKQKALIDDPKPLYYTILSLSFATLFEIRSTQGELTTESAWGIGKLTPQIANLDLLLTHPELYEDSTGNGIDMIKLVIVTAIRRALAFPLARNFELCIKVWFDVIEVLKNGKMSLVKLLLIAHEAFRFHDVYYVYCKVLLDDLVKWVIANDQVDFVVKSLAGEVERVLMNELKKSDIRFDKLEEGENGEQEIVTLDIAEIEALAEGISDWEFAESTCVEEDEVSQRLVKSLCIHIPANLDSLNCSDCDIILMYLVNRAMTVWLRDDNLYLCSVKTNETTIHEASKRDSEIFEPIVLMLETRTKINSKEN</sequence>
<dbReference type="InterPro" id="IPR039742">
    <property type="entry name" value="Shq1"/>
</dbReference>
<dbReference type="InterPro" id="IPR007009">
    <property type="entry name" value="Shq1_C"/>
</dbReference>
<feature type="domain" description="CS" evidence="2">
    <location>
        <begin position="40"/>
        <end position="132"/>
    </location>
</feature>
<gene>
    <name evidence="3" type="ORF">WICPIJ_001389</name>
</gene>
<evidence type="ECO:0000313" key="3">
    <source>
        <dbReference type="EMBL" id="KAH3687622.1"/>
    </source>
</evidence>
<evidence type="ECO:0000313" key="4">
    <source>
        <dbReference type="Proteomes" id="UP000774326"/>
    </source>
</evidence>
<dbReference type="InterPro" id="IPR008978">
    <property type="entry name" value="HSP20-like_chaperone"/>
</dbReference>
<dbReference type="AlphaFoldDB" id="A0A9P8QBN9"/>
<protein>
    <recommendedName>
        <fullName evidence="2">CS domain-containing protein</fullName>
    </recommendedName>
</protein>
<proteinExistence type="inferred from homology"/>
<evidence type="ECO:0000259" key="2">
    <source>
        <dbReference type="PROSITE" id="PS51203"/>
    </source>
</evidence>
<dbReference type="InterPro" id="IPR048696">
    <property type="entry name" value="SHQ1-like_CS"/>
</dbReference>